<evidence type="ECO:0000256" key="2">
    <source>
        <dbReference type="ARBA" id="ARBA00022741"/>
    </source>
</evidence>
<protein>
    <recommendedName>
        <fullName evidence="5">Protein kinase domain-containing protein</fullName>
    </recommendedName>
</protein>
<dbReference type="InterPro" id="IPR001245">
    <property type="entry name" value="Ser-Thr/Tyr_kinase_cat_dom"/>
</dbReference>
<evidence type="ECO:0000256" key="1">
    <source>
        <dbReference type="ARBA" id="ARBA00022679"/>
    </source>
</evidence>
<organism evidence="6 7">
    <name type="scientific">Rhizophagus irregularis</name>
    <dbReference type="NCBI Taxonomy" id="588596"/>
    <lineage>
        <taxon>Eukaryota</taxon>
        <taxon>Fungi</taxon>
        <taxon>Fungi incertae sedis</taxon>
        <taxon>Mucoromycota</taxon>
        <taxon>Glomeromycotina</taxon>
        <taxon>Glomeromycetes</taxon>
        <taxon>Glomerales</taxon>
        <taxon>Glomeraceae</taxon>
        <taxon>Rhizophagus</taxon>
    </lineage>
</organism>
<proteinExistence type="predicted"/>
<dbReference type="GO" id="GO:0004674">
    <property type="term" value="F:protein serine/threonine kinase activity"/>
    <property type="evidence" value="ECO:0007669"/>
    <property type="project" value="TreeGrafter"/>
</dbReference>
<sequence>MSNDAEIKNSDYYIDLLEKLITEERIIYYKYSDFKNVQQIEGNVFRATWKSADTFLALKSFNNKKATQKIVNEINLYKKVDLHPNVLKFHGITKIETDVIHHLDNYSLVLEYADSALQLANVVECLHEFDIIHCNLNANNILVHQKNIKLADFGLSKNIDKELESSDSSKLFAYVDPKFLNQDQNYELNEKSDVYSVGVLMWQISSGHQPFNNELADYGLAHDIIDGKRENDIKGTPTEYIKLYRECWKNEHNERPDIHKE</sequence>
<reference evidence="6" key="1">
    <citation type="submission" date="2020-05" db="EMBL/GenBank/DDBJ databases">
        <authorList>
            <person name="Rincon C."/>
            <person name="Sanders R I."/>
            <person name="Robbins C."/>
            <person name="Chaturvedi A."/>
        </authorList>
    </citation>
    <scope>NUCLEOTIDE SEQUENCE</scope>
    <source>
        <strain evidence="6">CHB12</strain>
    </source>
</reference>
<dbReference type="AlphaFoldDB" id="A0A916E9J8"/>
<dbReference type="PANTHER" id="PTHR44329:SF288">
    <property type="entry name" value="MITOGEN-ACTIVATED PROTEIN KINASE KINASE KINASE 20"/>
    <property type="match status" value="1"/>
</dbReference>
<dbReference type="Proteomes" id="UP000684084">
    <property type="component" value="Unassembled WGS sequence"/>
</dbReference>
<dbReference type="InterPro" id="IPR000719">
    <property type="entry name" value="Prot_kinase_dom"/>
</dbReference>
<keyword evidence="3" id="KW-0418">Kinase</keyword>
<evidence type="ECO:0000313" key="6">
    <source>
        <dbReference type="EMBL" id="CAB5371170.1"/>
    </source>
</evidence>
<evidence type="ECO:0000259" key="5">
    <source>
        <dbReference type="PROSITE" id="PS50011"/>
    </source>
</evidence>
<evidence type="ECO:0000256" key="4">
    <source>
        <dbReference type="ARBA" id="ARBA00022840"/>
    </source>
</evidence>
<keyword evidence="4" id="KW-0067">ATP-binding</keyword>
<dbReference type="PANTHER" id="PTHR44329">
    <property type="entry name" value="SERINE/THREONINE-PROTEIN KINASE TNNI3K-RELATED"/>
    <property type="match status" value="1"/>
</dbReference>
<dbReference type="Pfam" id="PF07714">
    <property type="entry name" value="PK_Tyr_Ser-Thr"/>
    <property type="match status" value="1"/>
</dbReference>
<keyword evidence="1" id="KW-0808">Transferase</keyword>
<dbReference type="PIRSF" id="PIRSF000654">
    <property type="entry name" value="Integrin-linked_kinase"/>
    <property type="match status" value="1"/>
</dbReference>
<accession>A0A916E9J8</accession>
<feature type="domain" description="Protein kinase" evidence="5">
    <location>
        <begin position="34"/>
        <end position="261"/>
    </location>
</feature>
<evidence type="ECO:0000313" key="7">
    <source>
        <dbReference type="Proteomes" id="UP000684084"/>
    </source>
</evidence>
<dbReference type="OrthoDB" id="6718656at2759"/>
<name>A0A916E9J8_9GLOM</name>
<evidence type="ECO:0000256" key="3">
    <source>
        <dbReference type="ARBA" id="ARBA00022777"/>
    </source>
</evidence>
<comment type="caution">
    <text evidence="6">The sequence shown here is derived from an EMBL/GenBank/DDBJ whole genome shotgun (WGS) entry which is preliminary data.</text>
</comment>
<gene>
    <name evidence="6" type="ORF">CHRIB12_LOCUS12952</name>
</gene>
<dbReference type="EMBL" id="CAGKOT010000029">
    <property type="protein sequence ID" value="CAB5371170.1"/>
    <property type="molecule type" value="Genomic_DNA"/>
</dbReference>
<dbReference type="PROSITE" id="PS50011">
    <property type="entry name" value="PROTEIN_KINASE_DOM"/>
    <property type="match status" value="1"/>
</dbReference>
<keyword evidence="2" id="KW-0547">Nucleotide-binding</keyword>
<dbReference type="GO" id="GO:0005524">
    <property type="term" value="F:ATP binding"/>
    <property type="evidence" value="ECO:0007669"/>
    <property type="project" value="UniProtKB-KW"/>
</dbReference>
<dbReference type="InterPro" id="IPR051681">
    <property type="entry name" value="Ser/Thr_Kinases-Pseudokinases"/>
</dbReference>